<sequence length="197" mass="22053">MLYLKVEKGTLNEKIADFFSQAKSTTIDFSALSFDDLQLRWINLGASGPHSTFGLGEKGIQKAPKKMSVHIQSQERRLSNSSTKYQTPVPRKSSNIIFDSQGKHLTQNPPMHGSFQNKSKSPHTISTQSIHEPPNPIANTQQGHQFRSQKSVSPKQAVTTPQNMNQYRASPISQNQSLQMNINLDYIKKLESNSVSQ</sequence>
<accession>A0A5J4WN51</accession>
<feature type="compositionally biased region" description="Polar residues" evidence="1">
    <location>
        <begin position="103"/>
        <end position="130"/>
    </location>
</feature>
<feature type="region of interest" description="Disordered" evidence="1">
    <location>
        <begin position="103"/>
        <end position="172"/>
    </location>
</feature>
<evidence type="ECO:0000313" key="3">
    <source>
        <dbReference type="Proteomes" id="UP000324800"/>
    </source>
</evidence>
<dbReference type="AlphaFoldDB" id="A0A5J4WN51"/>
<dbReference type="EMBL" id="SNRW01001485">
    <property type="protein sequence ID" value="KAA6396213.1"/>
    <property type="molecule type" value="Genomic_DNA"/>
</dbReference>
<gene>
    <name evidence="2" type="ORF">EZS28_008255</name>
</gene>
<comment type="caution">
    <text evidence="2">The sequence shown here is derived from an EMBL/GenBank/DDBJ whole genome shotgun (WGS) entry which is preliminary data.</text>
</comment>
<dbReference type="Proteomes" id="UP000324800">
    <property type="component" value="Unassembled WGS sequence"/>
</dbReference>
<feature type="compositionally biased region" description="Polar residues" evidence="1">
    <location>
        <begin position="137"/>
        <end position="172"/>
    </location>
</feature>
<reference evidence="2 3" key="1">
    <citation type="submission" date="2019-03" db="EMBL/GenBank/DDBJ databases">
        <title>Single cell metagenomics reveals metabolic interactions within the superorganism composed of flagellate Streblomastix strix and complex community of Bacteroidetes bacteria on its surface.</title>
        <authorList>
            <person name="Treitli S.C."/>
            <person name="Kolisko M."/>
            <person name="Husnik F."/>
            <person name="Keeling P."/>
            <person name="Hampl V."/>
        </authorList>
    </citation>
    <scope>NUCLEOTIDE SEQUENCE [LARGE SCALE GENOMIC DNA]</scope>
    <source>
        <strain evidence="2">ST1C</strain>
    </source>
</reference>
<evidence type="ECO:0000313" key="2">
    <source>
        <dbReference type="EMBL" id="KAA6396213.1"/>
    </source>
</evidence>
<protein>
    <submittedName>
        <fullName evidence="2">Uncharacterized protein</fullName>
    </submittedName>
</protein>
<name>A0A5J4WN51_9EUKA</name>
<organism evidence="2 3">
    <name type="scientific">Streblomastix strix</name>
    <dbReference type="NCBI Taxonomy" id="222440"/>
    <lineage>
        <taxon>Eukaryota</taxon>
        <taxon>Metamonada</taxon>
        <taxon>Preaxostyla</taxon>
        <taxon>Oxymonadida</taxon>
        <taxon>Streblomastigidae</taxon>
        <taxon>Streblomastix</taxon>
    </lineage>
</organism>
<proteinExistence type="predicted"/>
<evidence type="ECO:0000256" key="1">
    <source>
        <dbReference type="SAM" id="MobiDB-lite"/>
    </source>
</evidence>